<reference evidence="1 2" key="1">
    <citation type="submission" date="2024-09" db="EMBL/GenBank/DDBJ databases">
        <authorList>
            <person name="Sun Q."/>
            <person name="Mori K."/>
        </authorList>
    </citation>
    <scope>NUCLEOTIDE SEQUENCE [LARGE SCALE GENOMIC DNA]</scope>
    <source>
        <strain evidence="1 2">JCM 13034</strain>
    </source>
</reference>
<accession>A0ABV5K1E8</accession>
<proteinExistence type="predicted"/>
<sequence length="54" mass="6468">MEFEVAMYLYYPDENYFAHHHSDQETSGYNTILPSISLGEVRKFNFNNKFSKQE</sequence>
<dbReference type="SUPFAM" id="SSF51197">
    <property type="entry name" value="Clavaminate synthase-like"/>
    <property type="match status" value="1"/>
</dbReference>
<dbReference type="Gene3D" id="2.60.120.590">
    <property type="entry name" value="Alpha-ketoglutarate-dependent dioxygenase AlkB-like"/>
    <property type="match status" value="1"/>
</dbReference>
<dbReference type="EMBL" id="JBHMDX010000009">
    <property type="protein sequence ID" value="MFB9272497.1"/>
    <property type="molecule type" value="Genomic_DNA"/>
</dbReference>
<gene>
    <name evidence="1" type="ORF">ACFFT3_11410</name>
</gene>
<comment type="caution">
    <text evidence="1">The sequence shown here is derived from an EMBL/GenBank/DDBJ whole genome shotgun (WGS) entry which is preliminary data.</text>
</comment>
<organism evidence="1 2">
    <name type="scientific">Lutibacter litoralis</name>
    <dbReference type="NCBI Taxonomy" id="321268"/>
    <lineage>
        <taxon>Bacteria</taxon>
        <taxon>Pseudomonadati</taxon>
        <taxon>Bacteroidota</taxon>
        <taxon>Flavobacteriia</taxon>
        <taxon>Flavobacteriales</taxon>
        <taxon>Flavobacteriaceae</taxon>
        <taxon>Lutibacter</taxon>
    </lineage>
</organism>
<dbReference type="Proteomes" id="UP001589665">
    <property type="component" value="Unassembled WGS sequence"/>
</dbReference>
<dbReference type="RefSeq" id="WP_158283812.1">
    <property type="nucleotide sequence ID" value="NZ_BMNS01000013.1"/>
</dbReference>
<protein>
    <submittedName>
        <fullName evidence="1">Uncharacterized protein</fullName>
    </submittedName>
</protein>
<evidence type="ECO:0000313" key="2">
    <source>
        <dbReference type="Proteomes" id="UP001589665"/>
    </source>
</evidence>
<keyword evidence="2" id="KW-1185">Reference proteome</keyword>
<name>A0ABV5K1E8_9FLAO</name>
<dbReference type="InterPro" id="IPR037151">
    <property type="entry name" value="AlkB-like_sf"/>
</dbReference>
<evidence type="ECO:0000313" key="1">
    <source>
        <dbReference type="EMBL" id="MFB9272497.1"/>
    </source>
</evidence>